<evidence type="ECO:0000313" key="3">
    <source>
        <dbReference type="Proteomes" id="UP000280344"/>
    </source>
</evidence>
<dbReference type="OrthoDB" id="9893240at2"/>
<organism evidence="2 3">
    <name type="scientific">Flaviflexus ciconiae</name>
    <dbReference type="NCBI Taxonomy" id="2496867"/>
    <lineage>
        <taxon>Bacteria</taxon>
        <taxon>Bacillati</taxon>
        <taxon>Actinomycetota</taxon>
        <taxon>Actinomycetes</taxon>
        <taxon>Actinomycetales</taxon>
        <taxon>Actinomycetaceae</taxon>
        <taxon>Flaviflexus</taxon>
    </lineage>
</organism>
<dbReference type="RefSeq" id="WP_126703915.1">
    <property type="nucleotide sequence ID" value="NZ_CP034593.1"/>
</dbReference>
<feature type="transmembrane region" description="Helical" evidence="1">
    <location>
        <begin position="118"/>
        <end position="137"/>
    </location>
</feature>
<dbReference type="KEGG" id="flh:EJ997_06975"/>
<proteinExistence type="predicted"/>
<dbReference type="AlphaFoldDB" id="A0A3S9PXG6"/>
<feature type="transmembrane region" description="Helical" evidence="1">
    <location>
        <begin position="29"/>
        <end position="46"/>
    </location>
</feature>
<keyword evidence="1" id="KW-0812">Transmembrane</keyword>
<keyword evidence="1" id="KW-1133">Transmembrane helix</keyword>
<gene>
    <name evidence="2" type="ORF">EJ997_06975</name>
</gene>
<keyword evidence="1" id="KW-0472">Membrane</keyword>
<feature type="transmembrane region" description="Helical" evidence="1">
    <location>
        <begin position="52"/>
        <end position="75"/>
    </location>
</feature>
<evidence type="ECO:0000313" key="2">
    <source>
        <dbReference type="EMBL" id="AZQ77110.1"/>
    </source>
</evidence>
<keyword evidence="3" id="KW-1185">Reference proteome</keyword>
<sequence length="141" mass="14686">MIGKSKKQHEPGHEPTAGELYRAIAARTAIGYLILVSLGGAIGYGVDGTPGLWGALLGVGIAGAAMGLTLAVMILTEKRPGINDMSVLLGGYLLKIAILFVVFVSLQRFDFFNETALLLGFVGAVVVSLAVDTVTIARTRA</sequence>
<name>A0A3S9PXG6_9ACTO</name>
<evidence type="ECO:0000256" key="1">
    <source>
        <dbReference type="SAM" id="Phobius"/>
    </source>
</evidence>
<reference evidence="2 3" key="1">
    <citation type="submission" date="2018-12" db="EMBL/GenBank/DDBJ databases">
        <title>Complete genome sequence of Flaviflexus sp. H23T48.</title>
        <authorList>
            <person name="Bae J.-W."/>
            <person name="Lee J.-Y."/>
        </authorList>
    </citation>
    <scope>NUCLEOTIDE SEQUENCE [LARGE SCALE GENOMIC DNA]</scope>
    <source>
        <strain evidence="2 3">H23T48</strain>
    </source>
</reference>
<feature type="transmembrane region" description="Helical" evidence="1">
    <location>
        <begin position="87"/>
        <end position="106"/>
    </location>
</feature>
<dbReference type="EMBL" id="CP034593">
    <property type="protein sequence ID" value="AZQ77110.1"/>
    <property type="molecule type" value="Genomic_DNA"/>
</dbReference>
<accession>A0A3S9PXG6</accession>
<protein>
    <recommendedName>
        <fullName evidence="4">ATP synthase subunit I</fullName>
    </recommendedName>
</protein>
<evidence type="ECO:0008006" key="4">
    <source>
        <dbReference type="Google" id="ProtNLM"/>
    </source>
</evidence>
<dbReference type="Proteomes" id="UP000280344">
    <property type="component" value="Chromosome"/>
</dbReference>